<dbReference type="GO" id="GO:0005289">
    <property type="term" value="F:high-affinity L-arginine transmembrane transporter activity"/>
    <property type="evidence" value="ECO:0007669"/>
    <property type="project" value="TreeGrafter"/>
</dbReference>
<evidence type="ECO:0000313" key="11">
    <source>
        <dbReference type="EMBL" id="PIC28650.1"/>
    </source>
</evidence>
<organism evidence="11 12">
    <name type="scientific">Caenorhabditis nigoni</name>
    <dbReference type="NCBI Taxonomy" id="1611254"/>
    <lineage>
        <taxon>Eukaryota</taxon>
        <taxon>Metazoa</taxon>
        <taxon>Ecdysozoa</taxon>
        <taxon>Nematoda</taxon>
        <taxon>Chromadorea</taxon>
        <taxon>Rhabditida</taxon>
        <taxon>Rhabditina</taxon>
        <taxon>Rhabditomorpha</taxon>
        <taxon>Rhabditoidea</taxon>
        <taxon>Rhabditidae</taxon>
        <taxon>Peloderinae</taxon>
        <taxon>Caenorhabditis</taxon>
    </lineage>
</organism>
<protein>
    <submittedName>
        <fullName evidence="11">Uncharacterized protein</fullName>
    </submittedName>
</protein>
<dbReference type="InterPro" id="IPR018108">
    <property type="entry name" value="MCP_transmembrane"/>
</dbReference>
<dbReference type="OrthoDB" id="193856at2759"/>
<evidence type="ECO:0000256" key="5">
    <source>
        <dbReference type="ARBA" id="ARBA00022737"/>
    </source>
</evidence>
<dbReference type="GO" id="GO:0031966">
    <property type="term" value="C:mitochondrial membrane"/>
    <property type="evidence" value="ECO:0007669"/>
    <property type="project" value="UniProtKB-SubCell"/>
</dbReference>
<dbReference type="InterPro" id="IPR023395">
    <property type="entry name" value="MCP_dom_sf"/>
</dbReference>
<evidence type="ECO:0000256" key="1">
    <source>
        <dbReference type="ARBA" id="ARBA00004225"/>
    </source>
</evidence>
<dbReference type="FunFam" id="1.50.40.10:FF:000087">
    <property type="entry name" value="SLC (SoLute Carrier) homolog"/>
    <property type="match status" value="1"/>
</dbReference>
<feature type="repeat" description="Solcar" evidence="9">
    <location>
        <begin position="93"/>
        <end position="181"/>
    </location>
</feature>
<keyword evidence="4 9" id="KW-0812">Transmembrane</keyword>
<comment type="similarity">
    <text evidence="2 10">Belongs to the mitochondrial carrier (TC 2.A.29) family.</text>
</comment>
<dbReference type="InterPro" id="IPR002067">
    <property type="entry name" value="MCP"/>
</dbReference>
<dbReference type="PRINTS" id="PR00926">
    <property type="entry name" value="MITOCARRIER"/>
</dbReference>
<evidence type="ECO:0000256" key="3">
    <source>
        <dbReference type="ARBA" id="ARBA00022448"/>
    </source>
</evidence>
<keyword evidence="7" id="KW-0496">Mitochondrion</keyword>
<accession>A0A2G5TMY5</accession>
<dbReference type="EMBL" id="PDUG01000005">
    <property type="protein sequence ID" value="PIC28650.1"/>
    <property type="molecule type" value="Genomic_DNA"/>
</dbReference>
<dbReference type="InterPro" id="IPR050567">
    <property type="entry name" value="Mitochondrial_Carrier"/>
</dbReference>
<reference evidence="12" key="1">
    <citation type="submission" date="2017-10" db="EMBL/GenBank/DDBJ databases">
        <title>Rapid genome shrinkage in a self-fertile nematode reveals novel sperm competition proteins.</title>
        <authorList>
            <person name="Yin D."/>
            <person name="Schwarz E.M."/>
            <person name="Thomas C.G."/>
            <person name="Felde R.L."/>
            <person name="Korf I.F."/>
            <person name="Cutter A.D."/>
            <person name="Schartner C.M."/>
            <person name="Ralston E.J."/>
            <person name="Meyer B.J."/>
            <person name="Haag E.S."/>
        </authorList>
    </citation>
    <scope>NUCLEOTIDE SEQUENCE [LARGE SCALE GENOMIC DNA]</scope>
    <source>
        <strain evidence="12">JU1422</strain>
    </source>
</reference>
<evidence type="ECO:0000313" key="12">
    <source>
        <dbReference type="Proteomes" id="UP000230233"/>
    </source>
</evidence>
<evidence type="ECO:0000256" key="8">
    <source>
        <dbReference type="ARBA" id="ARBA00023136"/>
    </source>
</evidence>
<evidence type="ECO:0000256" key="6">
    <source>
        <dbReference type="ARBA" id="ARBA00022989"/>
    </source>
</evidence>
<dbReference type="SUPFAM" id="SSF103506">
    <property type="entry name" value="Mitochondrial carrier"/>
    <property type="match status" value="1"/>
</dbReference>
<dbReference type="AlphaFoldDB" id="A0A2G5TMY5"/>
<keyword evidence="8 9" id="KW-0472">Membrane</keyword>
<keyword evidence="6" id="KW-1133">Transmembrane helix</keyword>
<sequence>MSAVIDLFAGSLGGAAGVLAGHPLDTVKVRLQTQHGPNPQYRGTFHCFKMIVQKEGFRGLYKGMSSPLLSLSAINAIVFGVHGGTCRQMDEPNSITSHFVGGAAAGMAQSVIAAPTERVKLLLQIQDDKSPQKYKGPVDATRQLIRTHGLKSMNRGFLATVARDAPAFGVYFASYEWMTRAMCNGKTENLTSAQLLLAGGSAGMFSWLFNYPTDIVKSRFQADHSYRSYWHCIQSTYAERGFRAFFVGLNSALIRAFPSNAATFFTVEWTYRLLLDFNFLSNVTKEAEKICAESQLLPLDELSFSYMILCQPTDLGLHVSLSFPLSRINSFITKYRNLAINKSPSFFVDSSRFLFRHFESFQLTPVSPPPTRKETEKTLLVTSQEKCKRLLTQTDFWATNNHFLLPEAGSTIVDPMLHGYRFF</sequence>
<dbReference type="Pfam" id="PF00153">
    <property type="entry name" value="Mito_carr"/>
    <property type="match status" value="3"/>
</dbReference>
<keyword evidence="5" id="KW-0677">Repeat</keyword>
<dbReference type="Proteomes" id="UP000230233">
    <property type="component" value="Chromosome V"/>
</dbReference>
<keyword evidence="12" id="KW-1185">Reference proteome</keyword>
<gene>
    <name evidence="11" type="primary">Cni-slc-25A29</name>
    <name evidence="11" type="synonym">Cnig_chr_V.g20495</name>
    <name evidence="11" type="ORF">B9Z55_020495</name>
</gene>
<dbReference type="GO" id="GO:1990575">
    <property type="term" value="P:mitochondrial L-ornithine transmembrane transport"/>
    <property type="evidence" value="ECO:0007669"/>
    <property type="project" value="TreeGrafter"/>
</dbReference>
<evidence type="ECO:0000256" key="10">
    <source>
        <dbReference type="RuleBase" id="RU000488"/>
    </source>
</evidence>
<evidence type="ECO:0000256" key="2">
    <source>
        <dbReference type="ARBA" id="ARBA00006375"/>
    </source>
</evidence>
<dbReference type="FunFam" id="1.50.40.10:FF:000209">
    <property type="entry name" value="SLC (SoLute Carrier) homolog"/>
    <property type="match status" value="1"/>
</dbReference>
<dbReference type="PANTHER" id="PTHR45624:SF61">
    <property type="entry name" value="MITOCHONDRIAL BASIC AMINO ACIDS TRANSPORTER"/>
    <property type="match status" value="1"/>
</dbReference>
<keyword evidence="3 10" id="KW-0813">Transport</keyword>
<dbReference type="Gene3D" id="1.50.40.10">
    <property type="entry name" value="Mitochondrial carrier domain"/>
    <property type="match status" value="2"/>
</dbReference>
<dbReference type="PROSITE" id="PS50920">
    <property type="entry name" value="SOLCAR"/>
    <property type="match status" value="3"/>
</dbReference>
<dbReference type="PANTHER" id="PTHR45624">
    <property type="entry name" value="MITOCHONDRIAL BASIC AMINO ACIDS TRANSPORTER-RELATED"/>
    <property type="match status" value="1"/>
</dbReference>
<proteinExistence type="inferred from homology"/>
<comment type="caution">
    <text evidence="11">The sequence shown here is derived from an EMBL/GenBank/DDBJ whole genome shotgun (WGS) entry which is preliminary data.</text>
</comment>
<evidence type="ECO:0000256" key="4">
    <source>
        <dbReference type="ARBA" id="ARBA00022692"/>
    </source>
</evidence>
<feature type="repeat" description="Solcar" evidence="9">
    <location>
        <begin position="1"/>
        <end position="88"/>
    </location>
</feature>
<evidence type="ECO:0000256" key="7">
    <source>
        <dbReference type="ARBA" id="ARBA00023128"/>
    </source>
</evidence>
<feature type="repeat" description="Solcar" evidence="9">
    <location>
        <begin position="190"/>
        <end position="273"/>
    </location>
</feature>
<evidence type="ECO:0000256" key="9">
    <source>
        <dbReference type="PROSITE-ProRule" id="PRU00282"/>
    </source>
</evidence>
<dbReference type="STRING" id="1611254.A0A2G5TMY5"/>
<name>A0A2G5TMY5_9PELO</name>
<comment type="subcellular location">
    <subcellularLocation>
        <location evidence="1">Mitochondrion membrane</location>
        <topology evidence="1">Multi-pass membrane protein</topology>
    </subcellularLocation>
</comment>